<organism evidence="1">
    <name type="scientific">Octopus bimaculoides</name>
    <name type="common">California two-spotted octopus</name>
    <dbReference type="NCBI Taxonomy" id="37653"/>
    <lineage>
        <taxon>Eukaryota</taxon>
        <taxon>Metazoa</taxon>
        <taxon>Spiralia</taxon>
        <taxon>Lophotrochozoa</taxon>
        <taxon>Mollusca</taxon>
        <taxon>Cephalopoda</taxon>
        <taxon>Coleoidea</taxon>
        <taxon>Octopodiformes</taxon>
        <taxon>Octopoda</taxon>
        <taxon>Incirrata</taxon>
        <taxon>Octopodidae</taxon>
        <taxon>Octopus</taxon>
    </lineage>
</organism>
<evidence type="ECO:0000313" key="1">
    <source>
        <dbReference type="EMBL" id="KOF63213.1"/>
    </source>
</evidence>
<dbReference type="InterPro" id="IPR036236">
    <property type="entry name" value="Znf_C2H2_sf"/>
</dbReference>
<protein>
    <submittedName>
        <fullName evidence="1">Uncharacterized protein</fullName>
    </submittedName>
</protein>
<dbReference type="AlphaFoldDB" id="A0A0L8FHR1"/>
<dbReference type="EMBL" id="KQ431351">
    <property type="protein sequence ID" value="KOF63213.1"/>
    <property type="molecule type" value="Genomic_DNA"/>
</dbReference>
<reference evidence="1" key="1">
    <citation type="submission" date="2015-07" db="EMBL/GenBank/DDBJ databases">
        <title>MeaNS - Measles Nucleotide Surveillance Program.</title>
        <authorList>
            <person name="Tran T."/>
            <person name="Druce J."/>
        </authorList>
    </citation>
    <scope>NUCLEOTIDE SEQUENCE</scope>
    <source>
        <strain evidence="1">UCB-OBI-ISO-001</strain>
        <tissue evidence="1">Gonad</tissue>
    </source>
</reference>
<name>A0A0L8FHR1_OCTBM</name>
<accession>A0A0L8FHR1</accession>
<dbReference type="Gene3D" id="3.30.160.60">
    <property type="entry name" value="Classic Zinc Finger"/>
    <property type="match status" value="1"/>
</dbReference>
<sequence>SNLTKNKLIGERNNIIEICVGKSYARSCGLTKQKCTHTGGKPYNCDIYEELLYQCQKLLDERDALNNNKGIHTGKKI</sequence>
<proteinExistence type="predicted"/>
<dbReference type="SUPFAM" id="SSF57667">
    <property type="entry name" value="beta-beta-alpha zinc fingers"/>
    <property type="match status" value="1"/>
</dbReference>
<gene>
    <name evidence="1" type="ORF">OCBIM_22019875mg</name>
</gene>
<feature type="non-terminal residue" evidence="1">
    <location>
        <position position="1"/>
    </location>
</feature>